<reference evidence="5" key="1">
    <citation type="submission" date="2025-08" db="UniProtKB">
        <authorList>
            <consortium name="Ensembl"/>
        </authorList>
    </citation>
    <scope>IDENTIFICATION</scope>
</reference>
<dbReference type="GO" id="GO:0016579">
    <property type="term" value="P:protein deubiquitination"/>
    <property type="evidence" value="ECO:0007669"/>
    <property type="project" value="InterPro"/>
</dbReference>
<keyword evidence="6" id="KW-1185">Reference proteome</keyword>
<dbReference type="CDD" id="cd02257">
    <property type="entry name" value="Peptidase_C19"/>
    <property type="match status" value="1"/>
</dbReference>
<evidence type="ECO:0000313" key="5">
    <source>
        <dbReference type="Ensembl" id="ENSACIP00000013326.1"/>
    </source>
</evidence>
<dbReference type="InterPro" id="IPR028889">
    <property type="entry name" value="USP"/>
</dbReference>
<accession>A0A3Q0RRL1</accession>
<evidence type="ECO:0000256" key="3">
    <source>
        <dbReference type="ARBA" id="ARBA00022801"/>
    </source>
</evidence>
<dbReference type="Proteomes" id="UP000261340">
    <property type="component" value="Unplaced"/>
</dbReference>
<dbReference type="SUPFAM" id="SSF54001">
    <property type="entry name" value="Cysteine proteinases"/>
    <property type="match status" value="1"/>
</dbReference>
<dbReference type="Pfam" id="PF00443">
    <property type="entry name" value="UCH"/>
    <property type="match status" value="1"/>
</dbReference>
<name>A0A3Q0RRL1_AMPCI</name>
<sequence>MAWVKFFRKPGGNLGKSYQPGSMLSLAPTKGLLNEPGQNSCFLNSAVQVLWHLDIFRRKLTLCNSCLSLKMCDTSGHICGSCIDSCSLLQGIFSQFQQSRERALPSDNLRHALAETFKDEQRFQLGFMDDAAECFENILERIHLHIVPEETDACTSKSCITHQKFAMSLYEQCVCRSCGASSDPLPFTELVHYVSTTALCQQTLQRKDESFGEVLQAASTIGDLRNCPSNCGQRIRIRRVLMNSPEIVTIGFVWDSEQSDLTEDVIRSLGPLLSLSSLFYRVTDEHAKKGELLLVGMICYSSRHYCAFTFHTKSAKWVFFDDATVKESIPGMKLASVSVTP</sequence>
<evidence type="ECO:0000256" key="1">
    <source>
        <dbReference type="ARBA" id="ARBA00009085"/>
    </source>
</evidence>
<dbReference type="GO" id="GO:0005911">
    <property type="term" value="C:cell-cell junction"/>
    <property type="evidence" value="ECO:0007669"/>
    <property type="project" value="TreeGrafter"/>
</dbReference>
<comment type="similarity">
    <text evidence="1">Belongs to the peptidase C19 family.</text>
</comment>
<dbReference type="InterPro" id="IPR001394">
    <property type="entry name" value="Peptidase_C19_UCH"/>
</dbReference>
<protein>
    <submittedName>
        <fullName evidence="5">Ubiquitin specific peptidase 53</fullName>
    </submittedName>
</protein>
<reference evidence="5" key="2">
    <citation type="submission" date="2025-09" db="UniProtKB">
        <authorList>
            <consortium name="Ensembl"/>
        </authorList>
    </citation>
    <scope>IDENTIFICATION</scope>
</reference>
<keyword evidence="3" id="KW-0378">Hydrolase</keyword>
<dbReference type="Ensembl" id="ENSACIT00000013692.1">
    <property type="protein sequence ID" value="ENSACIP00000013326.1"/>
    <property type="gene ID" value="ENSACIG00000010321.1"/>
</dbReference>
<dbReference type="GO" id="GO:0007605">
    <property type="term" value="P:sensory perception of sound"/>
    <property type="evidence" value="ECO:0007669"/>
    <property type="project" value="TreeGrafter"/>
</dbReference>
<dbReference type="GO" id="GO:0010996">
    <property type="term" value="P:response to auditory stimulus"/>
    <property type="evidence" value="ECO:0007669"/>
    <property type="project" value="TreeGrafter"/>
</dbReference>
<dbReference type="PANTHER" id="PTHR22975:SF6">
    <property type="entry name" value="INACTIVE UBIQUITIN CARBOXYL-TERMINAL HYDROLASE 53"/>
    <property type="match status" value="1"/>
</dbReference>
<dbReference type="GO" id="GO:0004843">
    <property type="term" value="F:cysteine-type deubiquitinase activity"/>
    <property type="evidence" value="ECO:0007669"/>
    <property type="project" value="InterPro"/>
</dbReference>
<organism evidence="5 6">
    <name type="scientific">Amphilophus citrinellus</name>
    <name type="common">Midas cichlid</name>
    <name type="synonym">Cichlasoma citrinellum</name>
    <dbReference type="NCBI Taxonomy" id="61819"/>
    <lineage>
        <taxon>Eukaryota</taxon>
        <taxon>Metazoa</taxon>
        <taxon>Chordata</taxon>
        <taxon>Craniata</taxon>
        <taxon>Vertebrata</taxon>
        <taxon>Euteleostomi</taxon>
        <taxon>Actinopterygii</taxon>
        <taxon>Neopterygii</taxon>
        <taxon>Teleostei</taxon>
        <taxon>Neoteleostei</taxon>
        <taxon>Acanthomorphata</taxon>
        <taxon>Ovalentaria</taxon>
        <taxon>Cichlomorphae</taxon>
        <taxon>Cichliformes</taxon>
        <taxon>Cichlidae</taxon>
        <taxon>New World cichlids</taxon>
        <taxon>Cichlasomatinae</taxon>
        <taxon>Heroini</taxon>
        <taxon>Amphilophus</taxon>
    </lineage>
</organism>
<dbReference type="PANTHER" id="PTHR22975">
    <property type="entry name" value="UBIQUITIN SPECIFIC PROTEINASE"/>
    <property type="match status" value="1"/>
</dbReference>
<evidence type="ECO:0000313" key="6">
    <source>
        <dbReference type="Proteomes" id="UP000261340"/>
    </source>
</evidence>
<proteinExistence type="inferred from homology"/>
<dbReference type="InterPro" id="IPR038765">
    <property type="entry name" value="Papain-like_cys_pep_sf"/>
</dbReference>
<dbReference type="Gene3D" id="3.90.70.10">
    <property type="entry name" value="Cysteine proteinases"/>
    <property type="match status" value="1"/>
</dbReference>
<dbReference type="FunFam" id="3.90.70.10:FF:000041">
    <property type="entry name" value="Inactive ubiquitin carboxyl-terminal hydrolase 53"/>
    <property type="match status" value="1"/>
</dbReference>
<dbReference type="PROSITE" id="PS50235">
    <property type="entry name" value="USP_3"/>
    <property type="match status" value="1"/>
</dbReference>
<keyword evidence="2" id="KW-0833">Ubl conjugation pathway</keyword>
<dbReference type="GeneTree" id="ENSGT00940000156337"/>
<dbReference type="AlphaFoldDB" id="A0A3Q0RRL1"/>
<feature type="domain" description="USP" evidence="4">
    <location>
        <begin position="30"/>
        <end position="341"/>
    </location>
</feature>
<evidence type="ECO:0000259" key="4">
    <source>
        <dbReference type="PROSITE" id="PS50235"/>
    </source>
</evidence>
<evidence type="ECO:0000256" key="2">
    <source>
        <dbReference type="ARBA" id="ARBA00022786"/>
    </source>
</evidence>
<dbReference type="InterPro" id="IPR052398">
    <property type="entry name" value="Ubiquitin_hydrolase_53/54"/>
</dbReference>